<evidence type="ECO:0000313" key="4">
    <source>
        <dbReference type="Proteomes" id="UP001571476"/>
    </source>
</evidence>
<dbReference type="SUPFAM" id="SSF55874">
    <property type="entry name" value="ATPase domain of HSP90 chaperone/DNA topoisomerase II/histidine kinase"/>
    <property type="match status" value="1"/>
</dbReference>
<sequence>MAHARAHAVDALREWQIDDDIVEALRLIVSELVTNAVVHTASRTIEITVSVTATEAIVTVTDQGLFGTPAARKARPEEEHGRGLALVEALATRWESSPLADGTQVEAAVTLPGRTAGAL</sequence>
<feature type="domain" description="Histidine kinase/HSP90-like ATPase" evidence="2">
    <location>
        <begin position="2"/>
        <end position="106"/>
    </location>
</feature>
<evidence type="ECO:0000313" key="3">
    <source>
        <dbReference type="EMBL" id="MFA3839050.1"/>
    </source>
</evidence>
<dbReference type="Pfam" id="PF13581">
    <property type="entry name" value="HATPase_c_2"/>
    <property type="match status" value="1"/>
</dbReference>
<dbReference type="Gene3D" id="3.30.565.10">
    <property type="entry name" value="Histidine kinase-like ATPase, C-terminal domain"/>
    <property type="match status" value="1"/>
</dbReference>
<dbReference type="InterPro" id="IPR003594">
    <property type="entry name" value="HATPase_dom"/>
</dbReference>
<dbReference type="Proteomes" id="UP001571476">
    <property type="component" value="Unassembled WGS sequence"/>
</dbReference>
<organism evidence="3 4">
    <name type="scientific">Streptomyces aureus</name>
    <dbReference type="NCBI Taxonomy" id="193461"/>
    <lineage>
        <taxon>Bacteria</taxon>
        <taxon>Bacillati</taxon>
        <taxon>Actinomycetota</taxon>
        <taxon>Actinomycetes</taxon>
        <taxon>Kitasatosporales</taxon>
        <taxon>Streptomycetaceae</taxon>
        <taxon>Streptomyces</taxon>
    </lineage>
</organism>
<dbReference type="GO" id="GO:0005524">
    <property type="term" value="F:ATP binding"/>
    <property type="evidence" value="ECO:0007669"/>
    <property type="project" value="UniProtKB-KW"/>
</dbReference>
<evidence type="ECO:0000259" key="2">
    <source>
        <dbReference type="Pfam" id="PF13581"/>
    </source>
</evidence>
<keyword evidence="3" id="KW-0067">ATP-binding</keyword>
<accession>A0ABV4SKS6</accession>
<keyword evidence="1" id="KW-0418">Kinase</keyword>
<dbReference type="PANTHER" id="PTHR35526">
    <property type="entry name" value="ANTI-SIGMA-F FACTOR RSBW-RELATED"/>
    <property type="match status" value="1"/>
</dbReference>
<evidence type="ECO:0000256" key="1">
    <source>
        <dbReference type="ARBA" id="ARBA00022527"/>
    </source>
</evidence>
<keyword evidence="4" id="KW-1185">Reference proteome</keyword>
<comment type="caution">
    <text evidence="3">The sequence shown here is derived from an EMBL/GenBank/DDBJ whole genome shotgun (WGS) entry which is preliminary data.</text>
</comment>
<gene>
    <name evidence="3" type="ORF">ACEG43_23230</name>
</gene>
<keyword evidence="3" id="KW-0547">Nucleotide-binding</keyword>
<keyword evidence="1" id="KW-0808">Transferase</keyword>
<name>A0ABV4SKS6_9ACTN</name>
<reference evidence="3 4" key="1">
    <citation type="submission" date="2024-08" db="EMBL/GenBank/DDBJ databases">
        <title>Genome sequence of Streptomyces aureus CACIA-1.46HGO.</title>
        <authorList>
            <person name="Evangelista-Martinez Z."/>
        </authorList>
    </citation>
    <scope>NUCLEOTIDE SEQUENCE [LARGE SCALE GENOMIC DNA]</scope>
    <source>
        <strain evidence="3 4">CACIA-1.46HGO</strain>
    </source>
</reference>
<dbReference type="PANTHER" id="PTHR35526:SF3">
    <property type="entry name" value="ANTI-SIGMA-F FACTOR RSBW"/>
    <property type="match status" value="1"/>
</dbReference>
<proteinExistence type="predicted"/>
<protein>
    <submittedName>
        <fullName evidence="3">ATP-binding protein</fullName>
    </submittedName>
</protein>
<dbReference type="RefSeq" id="WP_372563973.1">
    <property type="nucleotide sequence ID" value="NZ_JBGOSP010000011.1"/>
</dbReference>
<keyword evidence="1" id="KW-0723">Serine/threonine-protein kinase</keyword>
<dbReference type="CDD" id="cd16936">
    <property type="entry name" value="HATPase_RsbW-like"/>
    <property type="match status" value="1"/>
</dbReference>
<dbReference type="InterPro" id="IPR036890">
    <property type="entry name" value="HATPase_C_sf"/>
</dbReference>
<dbReference type="InterPro" id="IPR050267">
    <property type="entry name" value="Anti-sigma-factor_SerPK"/>
</dbReference>
<dbReference type="EMBL" id="JBGOSP010000011">
    <property type="protein sequence ID" value="MFA3839050.1"/>
    <property type="molecule type" value="Genomic_DNA"/>
</dbReference>